<keyword evidence="2" id="KW-1185">Reference proteome</keyword>
<evidence type="ECO:0000313" key="2">
    <source>
        <dbReference type="Proteomes" id="UP001056778"/>
    </source>
</evidence>
<sequence length="1124" mass="125358">MDSPKKSPQHSPASSDRSTLKVHLPNGGFNVVKYSDCTEIKDIISLITERLSNSERLYKSLYAMRLIHTTTGEVHWLHQDMTMNQVQEKYIKKQSLLEWRFELRVRYLPNSLHDLYEKDRITFFYFFDQVRIDYHNSSVIIDQDVAIQLCCLEIRYYFKELGQHAIDKKSNIEYLEREVGMNKFLPRSILESVKPKTLRKCIQSHFKKFSNYNEVECMFHFFQILKVYFKYDEERFKVDLGSSWSIPVELLIGPELGISYSSSQVQSAKIADFSDIQAIQTLVSDCDDHTKATLQLRVAGAQEILFITCPNLDVAESLADLIDGYCRLNSGSQTSIWNRKESNSGKLLVNRKDNLDNTHGTLLSEDYAEIVDDEGDYSTPATRNYELNRSQIELTDVLGEGQFGDVHKGTLKNKDGLLTPVAVKTCKGDADAATTEKFLEEACNEILLEERSAAQETLKRENRRVAAMSWGSGDDISPPPKPARYPMQGVDSTSLASLSTGNQVPQTYIVAKNPEVLAHLMKENADRGFCPSAYTTPASVFNTVSVDFEKKDDTPEPILKTHPIPIQSLQKLDPEVPDAPTPPLSTQTSLDQTQMKQKTTGTLERTPSRSSTGSGTPKMGSLERKSSSPKMNSLERNAQLISSSHSSLDKSGMFSPKLGSLERKSHGGSPNSPGTFSPKMGSLERNAHLIYTDRVPNYHAEPTMYTVYPSDKVQYFEESIYDFGGADVKSCAHKAPYFVKPAPIIPPQPIEREIRTQSTSSQQSLYGDMLLDNIKPRPVIEKHILEQKLRAQQKESEEDQKWLQETETNLKKRLSIATPSDTDISLDYPHSMVSIPTSPISTNFSNSTSCNLSSSLASISVTGNGVHSGTESQSSSKNQSPASSVTSTLTTVSAKATDRSTPPSEDIDREKRRIEPTPTADLDRTNDKVYDCTTHVVKAVMTLSQGVQQSHAEAYLDHVREVGLELRALLASVDVIVPFFPVSAHREVEMAHKVLSKDMAELVNAMRLAQNYSNTTLDAEYRKGMLGAAHVLAMDSKNLLDVVDAIRIRYPHINPYAQIPKDSGQNVPAEGSDHESETSSGAYHPNLPHPVGCTYVQYPMYTQNVSSSSTTTPSNVSPTQIVDS</sequence>
<name>A0ACB9TLB4_HOLOL</name>
<protein>
    <submittedName>
        <fullName evidence="1">Ferm and pdz domain-containing protein family member</fullName>
    </submittedName>
</protein>
<gene>
    <name evidence="1" type="ORF">MML48_2g00008108</name>
</gene>
<comment type="caution">
    <text evidence="1">The sequence shown here is derived from an EMBL/GenBank/DDBJ whole genome shotgun (WGS) entry which is preliminary data.</text>
</comment>
<dbReference type="EMBL" id="CM043016">
    <property type="protein sequence ID" value="KAI4467604.1"/>
    <property type="molecule type" value="Genomic_DNA"/>
</dbReference>
<reference evidence="1" key="1">
    <citation type="submission" date="2022-04" db="EMBL/GenBank/DDBJ databases">
        <title>Chromosome-scale genome assembly of Holotrichia oblita Faldermann.</title>
        <authorList>
            <person name="Rongchong L."/>
        </authorList>
    </citation>
    <scope>NUCLEOTIDE SEQUENCE</scope>
    <source>
        <strain evidence="1">81SQS9</strain>
    </source>
</reference>
<organism evidence="1 2">
    <name type="scientific">Holotrichia oblita</name>
    <name type="common">Chafer beetle</name>
    <dbReference type="NCBI Taxonomy" id="644536"/>
    <lineage>
        <taxon>Eukaryota</taxon>
        <taxon>Metazoa</taxon>
        <taxon>Ecdysozoa</taxon>
        <taxon>Arthropoda</taxon>
        <taxon>Hexapoda</taxon>
        <taxon>Insecta</taxon>
        <taxon>Pterygota</taxon>
        <taxon>Neoptera</taxon>
        <taxon>Endopterygota</taxon>
        <taxon>Coleoptera</taxon>
        <taxon>Polyphaga</taxon>
        <taxon>Scarabaeiformia</taxon>
        <taxon>Scarabaeidae</taxon>
        <taxon>Melolonthinae</taxon>
        <taxon>Holotrichia</taxon>
    </lineage>
</organism>
<proteinExistence type="predicted"/>
<dbReference type="Proteomes" id="UP001056778">
    <property type="component" value="Chromosome 2"/>
</dbReference>
<evidence type="ECO:0000313" key="1">
    <source>
        <dbReference type="EMBL" id="KAI4467604.1"/>
    </source>
</evidence>
<accession>A0ACB9TLB4</accession>